<dbReference type="AlphaFoldDB" id="A0A0E9R320"/>
<name>A0A0E9R320_ANGAN</name>
<evidence type="ECO:0000313" key="1">
    <source>
        <dbReference type="EMBL" id="JAH22855.1"/>
    </source>
</evidence>
<dbReference type="EMBL" id="GBXM01085722">
    <property type="protein sequence ID" value="JAH22855.1"/>
    <property type="molecule type" value="Transcribed_RNA"/>
</dbReference>
<organism evidence="1">
    <name type="scientific">Anguilla anguilla</name>
    <name type="common">European freshwater eel</name>
    <name type="synonym">Muraena anguilla</name>
    <dbReference type="NCBI Taxonomy" id="7936"/>
    <lineage>
        <taxon>Eukaryota</taxon>
        <taxon>Metazoa</taxon>
        <taxon>Chordata</taxon>
        <taxon>Craniata</taxon>
        <taxon>Vertebrata</taxon>
        <taxon>Euteleostomi</taxon>
        <taxon>Actinopterygii</taxon>
        <taxon>Neopterygii</taxon>
        <taxon>Teleostei</taxon>
        <taxon>Anguilliformes</taxon>
        <taxon>Anguillidae</taxon>
        <taxon>Anguilla</taxon>
    </lineage>
</organism>
<proteinExistence type="predicted"/>
<sequence>MTIWRFLAIAQVLLFFGVPKLILQQLTCLKAL</sequence>
<reference evidence="1" key="2">
    <citation type="journal article" date="2015" name="Fish Shellfish Immunol.">
        <title>Early steps in the European eel (Anguilla anguilla)-Vibrio vulnificus interaction in the gills: Role of the RtxA13 toxin.</title>
        <authorList>
            <person name="Callol A."/>
            <person name="Pajuelo D."/>
            <person name="Ebbesson L."/>
            <person name="Teles M."/>
            <person name="MacKenzie S."/>
            <person name="Amaro C."/>
        </authorList>
    </citation>
    <scope>NUCLEOTIDE SEQUENCE</scope>
</reference>
<reference evidence="1" key="1">
    <citation type="submission" date="2014-11" db="EMBL/GenBank/DDBJ databases">
        <authorList>
            <person name="Amaro Gonzalez C."/>
        </authorList>
    </citation>
    <scope>NUCLEOTIDE SEQUENCE</scope>
</reference>
<accession>A0A0E9R320</accession>
<protein>
    <submittedName>
        <fullName evidence="1">Uncharacterized protein</fullName>
    </submittedName>
</protein>